<dbReference type="Proteomes" id="UP000059074">
    <property type="component" value="Unassembled WGS sequence"/>
</dbReference>
<dbReference type="PATRIC" id="fig|121290.4.peg.2482"/>
<dbReference type="PRINTS" id="PR00081">
    <property type="entry name" value="GDHRDH"/>
</dbReference>
<dbReference type="GO" id="GO:0004316">
    <property type="term" value="F:3-oxoacyl-[acyl-carrier-protein] reductase (NADPH) activity"/>
    <property type="evidence" value="ECO:0007669"/>
    <property type="project" value="UniProtKB-EC"/>
</dbReference>
<dbReference type="PANTHER" id="PTHR42879">
    <property type="entry name" value="3-OXOACYL-(ACYL-CARRIER-PROTEIN) REDUCTASE"/>
    <property type="match status" value="1"/>
</dbReference>
<keyword evidence="3" id="KW-1185">Reference proteome</keyword>
<dbReference type="RefSeq" id="WP_068462532.1">
    <property type="nucleotide sequence ID" value="NZ_JAEFBX010000003.1"/>
</dbReference>
<dbReference type="PANTHER" id="PTHR42879:SF2">
    <property type="entry name" value="3-OXOACYL-[ACYL-CARRIER-PROTEIN] REDUCTASE FABG"/>
    <property type="match status" value="1"/>
</dbReference>
<sequence>MARLKDKIALVTGSAAGIGLATIERLAAEGAHVYVTDVDGAGAEKAAAALVAKGLHATAMTVDVSRGQDVTALVRAIEQQHGRLDVVVNNAGINVRTDFRNMSDADWVRLREVNLDGMVRIARDTFPLMKASGKASLINLASIMGHRGMRTLAAYGATKGAMSALTRGLAVEYAPFGIRVNALAPGFIETALTERVLRIEAFSKALLEQTPLRRFGSGEDVANAVLFFASDESAYITGAELAIDGGMQAAL</sequence>
<evidence type="ECO:0000313" key="3">
    <source>
        <dbReference type="Proteomes" id="UP000059074"/>
    </source>
</evidence>
<dbReference type="AlphaFoldDB" id="A0A109BDV8"/>
<dbReference type="InterPro" id="IPR002347">
    <property type="entry name" value="SDR_fam"/>
</dbReference>
<evidence type="ECO:0000256" key="1">
    <source>
        <dbReference type="ARBA" id="ARBA00006484"/>
    </source>
</evidence>
<dbReference type="OrthoDB" id="7930933at2"/>
<protein>
    <submittedName>
        <fullName evidence="2">3-oxoacyl-[acyl-carrier protein] reductase</fullName>
        <ecNumber evidence="2">1.1.1.100</ecNumber>
    </submittedName>
</protein>
<dbReference type="Pfam" id="PF13561">
    <property type="entry name" value="adh_short_C2"/>
    <property type="match status" value="1"/>
</dbReference>
<dbReference type="EMBL" id="LMTR01000071">
    <property type="protein sequence ID" value="KWT66877.1"/>
    <property type="molecule type" value="Genomic_DNA"/>
</dbReference>
<comment type="caution">
    <text evidence="2">The sequence shown here is derived from an EMBL/GenBank/DDBJ whole genome shotgun (WGS) entry which is preliminary data.</text>
</comment>
<dbReference type="EC" id="1.1.1.100" evidence="2"/>
<dbReference type="Gene3D" id="3.40.50.720">
    <property type="entry name" value="NAD(P)-binding Rossmann-like Domain"/>
    <property type="match status" value="1"/>
</dbReference>
<dbReference type="FunFam" id="3.40.50.720:FF:000084">
    <property type="entry name" value="Short-chain dehydrogenase reductase"/>
    <property type="match status" value="1"/>
</dbReference>
<reference evidence="2 3" key="1">
    <citation type="submission" date="2015-10" db="EMBL/GenBank/DDBJ databases">
        <title>Transcriptomic analysis of a linuron degrading triple-species bacterial consortium.</title>
        <authorList>
            <person name="Albers P."/>
        </authorList>
    </citation>
    <scope>NUCLEOTIDE SEQUENCE [LARGE SCALE GENOMIC DNA]</scope>
    <source>
        <strain evidence="2 3">WDL6</strain>
    </source>
</reference>
<gene>
    <name evidence="2" type="ORF">APY04_2284</name>
</gene>
<dbReference type="GO" id="GO:0032787">
    <property type="term" value="P:monocarboxylic acid metabolic process"/>
    <property type="evidence" value="ECO:0007669"/>
    <property type="project" value="UniProtKB-ARBA"/>
</dbReference>
<dbReference type="STRING" id="121290.APY04_2284"/>
<dbReference type="InterPro" id="IPR020904">
    <property type="entry name" value="Sc_DH/Rdtase_CS"/>
</dbReference>
<dbReference type="PROSITE" id="PS00061">
    <property type="entry name" value="ADH_SHORT"/>
    <property type="match status" value="1"/>
</dbReference>
<keyword evidence="2" id="KW-0560">Oxidoreductase</keyword>
<evidence type="ECO:0000313" key="2">
    <source>
        <dbReference type="EMBL" id="KWT66877.1"/>
    </source>
</evidence>
<organism evidence="2 3">
    <name type="scientific">Hyphomicrobium sulfonivorans</name>
    <dbReference type="NCBI Taxonomy" id="121290"/>
    <lineage>
        <taxon>Bacteria</taxon>
        <taxon>Pseudomonadati</taxon>
        <taxon>Pseudomonadota</taxon>
        <taxon>Alphaproteobacteria</taxon>
        <taxon>Hyphomicrobiales</taxon>
        <taxon>Hyphomicrobiaceae</taxon>
        <taxon>Hyphomicrobium</taxon>
    </lineage>
</organism>
<dbReference type="NCBIfam" id="NF005559">
    <property type="entry name" value="PRK07231.1"/>
    <property type="match status" value="1"/>
</dbReference>
<proteinExistence type="inferred from homology"/>
<name>A0A109BDV8_HYPSL</name>
<dbReference type="InterPro" id="IPR050259">
    <property type="entry name" value="SDR"/>
</dbReference>
<accession>A0A109BDV8</accession>
<dbReference type="InterPro" id="IPR036291">
    <property type="entry name" value="NAD(P)-bd_dom_sf"/>
</dbReference>
<comment type="similarity">
    <text evidence="1">Belongs to the short-chain dehydrogenases/reductases (SDR) family.</text>
</comment>
<dbReference type="SUPFAM" id="SSF51735">
    <property type="entry name" value="NAD(P)-binding Rossmann-fold domains"/>
    <property type="match status" value="1"/>
</dbReference>
<dbReference type="PRINTS" id="PR00080">
    <property type="entry name" value="SDRFAMILY"/>
</dbReference>